<dbReference type="eggNOG" id="arCOG04290">
    <property type="taxonomic scope" value="Archaea"/>
</dbReference>
<protein>
    <recommendedName>
        <fullName evidence="2">Mut7-C RNAse domain-containing protein</fullName>
    </recommendedName>
</protein>
<evidence type="ECO:0000256" key="1">
    <source>
        <dbReference type="SAM" id="MobiDB-lite"/>
    </source>
</evidence>
<organism evidence="3 4">
    <name type="scientific">Haloquadratum walsbyi J07HQW2</name>
    <dbReference type="NCBI Taxonomy" id="1238425"/>
    <lineage>
        <taxon>Archaea</taxon>
        <taxon>Methanobacteriati</taxon>
        <taxon>Methanobacteriota</taxon>
        <taxon>Stenosarchaea group</taxon>
        <taxon>Halobacteria</taxon>
        <taxon>Halobacteriales</taxon>
        <taxon>Haloferacaceae</taxon>
        <taxon>Haloquadratum</taxon>
    </lineage>
</organism>
<feature type="region of interest" description="Disordered" evidence="1">
    <location>
        <begin position="40"/>
        <end position="67"/>
    </location>
</feature>
<accession>U1NH03</accession>
<dbReference type="HOGENOM" id="CLU_112469_1_0_2"/>
<feature type="domain" description="Mut7-C RNAse" evidence="2">
    <location>
        <begin position="11"/>
        <end position="173"/>
    </location>
</feature>
<dbReference type="Proteomes" id="UP000030710">
    <property type="component" value="Unassembled WGS sequence"/>
</dbReference>
<dbReference type="InterPro" id="IPR002782">
    <property type="entry name" value="Mut7-C_RNAse_dom"/>
</dbReference>
<proteinExistence type="predicted"/>
<gene>
    <name evidence="3" type="ORF">J07HQW2_02883</name>
</gene>
<dbReference type="PANTHER" id="PTHR39081">
    <property type="entry name" value="MUT7-C DOMAIN-CONTAINING PROTEIN"/>
    <property type="match status" value="1"/>
</dbReference>
<evidence type="ECO:0000313" key="3">
    <source>
        <dbReference type="EMBL" id="ERG96405.1"/>
    </source>
</evidence>
<evidence type="ECO:0000259" key="2">
    <source>
        <dbReference type="Pfam" id="PF01927"/>
    </source>
</evidence>
<name>U1NH03_9EURY</name>
<reference evidence="3 4" key="1">
    <citation type="journal article" date="2013" name="PLoS ONE">
        <title>Assembly-driven community genomics of a hypersaline microbial ecosystem.</title>
        <authorList>
            <person name="Podell S."/>
            <person name="Ugalde J.A."/>
            <person name="Narasingarao P."/>
            <person name="Banfield J.F."/>
            <person name="Heidelberg K.B."/>
            <person name="Allen E.E."/>
        </authorList>
    </citation>
    <scope>NUCLEOTIDE SEQUENCE [LARGE SCALE GENOMIC DNA]</scope>
    <source>
        <strain evidence="4">J07HQW2</strain>
    </source>
</reference>
<dbReference type="AlphaFoldDB" id="U1NH03"/>
<sequence>MTDTDSSVTIDRFLLDAMLGSLSTYLRMCGYDAAYVRDEQNEQNDSDESDLDTSSNSAHPTDDEILARATDEERTIITRDTELAKRADDAILLTTRDVEDQLGEFAASGYDLDLTLRSRSGRCGACNGRVEAVSSDAVVPEYAPDPDKRDCWQCLRCEQIFWKGSHWEDVAATLEHVRTE</sequence>
<dbReference type="STRING" id="1238425.J07HQW2_02883"/>
<feature type="compositionally biased region" description="Acidic residues" evidence="1">
    <location>
        <begin position="41"/>
        <end position="51"/>
    </location>
</feature>
<dbReference type="PANTHER" id="PTHR39081:SF1">
    <property type="entry name" value="MUT7-C RNASE DOMAIN-CONTAINING PROTEIN"/>
    <property type="match status" value="1"/>
</dbReference>
<evidence type="ECO:0000313" key="4">
    <source>
        <dbReference type="Proteomes" id="UP000030710"/>
    </source>
</evidence>
<dbReference type="Pfam" id="PF01927">
    <property type="entry name" value="Mut7-C"/>
    <property type="match status" value="1"/>
</dbReference>
<dbReference type="RefSeq" id="WP_021055870.1">
    <property type="nucleotide sequence ID" value="NZ_KE356561.1"/>
</dbReference>
<dbReference type="EMBL" id="KE356561">
    <property type="protein sequence ID" value="ERG96405.1"/>
    <property type="molecule type" value="Genomic_DNA"/>
</dbReference>